<organism evidence="1 2">
    <name type="scientific">SAR86 cluster bacterium</name>
    <dbReference type="NCBI Taxonomy" id="2030880"/>
    <lineage>
        <taxon>Bacteria</taxon>
        <taxon>Pseudomonadati</taxon>
        <taxon>Pseudomonadota</taxon>
        <taxon>Gammaproteobacteria</taxon>
        <taxon>SAR86 cluster</taxon>
    </lineage>
</organism>
<evidence type="ECO:0000313" key="2">
    <source>
        <dbReference type="Proteomes" id="UP000319384"/>
    </source>
</evidence>
<name>A0A520MYL9_9GAMM</name>
<proteinExistence type="predicted"/>
<evidence type="ECO:0000313" key="1">
    <source>
        <dbReference type="EMBL" id="RZO26318.1"/>
    </source>
</evidence>
<dbReference type="Proteomes" id="UP000319384">
    <property type="component" value="Unassembled WGS sequence"/>
</dbReference>
<reference evidence="1 2" key="1">
    <citation type="submission" date="2019-02" db="EMBL/GenBank/DDBJ databases">
        <title>Prokaryotic population dynamics and viral predation in marine succession experiment using metagenomics: the confinement effect.</title>
        <authorList>
            <person name="Haro-Moreno J.M."/>
            <person name="Rodriguez-Valera F."/>
            <person name="Lopez-Perez M."/>
        </authorList>
    </citation>
    <scope>NUCLEOTIDE SEQUENCE [LARGE SCALE GENOMIC DNA]</scope>
    <source>
        <strain evidence="1">MED-G162</strain>
    </source>
</reference>
<protein>
    <submittedName>
        <fullName evidence="1">Uncharacterized protein</fullName>
    </submittedName>
</protein>
<sequence length="110" mass="12765">MKKLILIILIFSSIDLYANFDDKCSVLITLRFQSNEDAYQDALNKINQCEKYDILSVTSFLDLSISKVYITDLIQTFCMFNHEIVTLLDEKTSNLSCVHRGNARTERKFN</sequence>
<dbReference type="EMBL" id="SHBH01000015">
    <property type="protein sequence ID" value="RZO26318.1"/>
    <property type="molecule type" value="Genomic_DNA"/>
</dbReference>
<accession>A0A520MYL9</accession>
<dbReference type="AlphaFoldDB" id="A0A520MYL9"/>
<gene>
    <name evidence="1" type="ORF">EVA95_02390</name>
</gene>
<comment type="caution">
    <text evidence="1">The sequence shown here is derived from an EMBL/GenBank/DDBJ whole genome shotgun (WGS) entry which is preliminary data.</text>
</comment>